<sequence>MSWSKLLMETAMAEVAEACSKGGDSINKESFELDVFVDIRRVLPLIRQGLIELNKLNEFIEDNEKCFNI</sequence>
<evidence type="ECO:0000313" key="1">
    <source>
        <dbReference type="EMBL" id="VDM23941.1"/>
    </source>
</evidence>
<gene>
    <name evidence="1" type="ORF">TCNE_LOCUS274</name>
</gene>
<reference evidence="1 2" key="2">
    <citation type="submission" date="2018-11" db="EMBL/GenBank/DDBJ databases">
        <authorList>
            <consortium name="Pathogen Informatics"/>
        </authorList>
    </citation>
    <scope>NUCLEOTIDE SEQUENCE [LARGE SCALE GENOMIC DNA]</scope>
</reference>
<keyword evidence="2" id="KW-1185">Reference proteome</keyword>
<dbReference type="EMBL" id="UYWY01000110">
    <property type="protein sequence ID" value="VDM23941.1"/>
    <property type="molecule type" value="Genomic_DNA"/>
</dbReference>
<name>A0A183TVK4_TOXCA</name>
<dbReference type="WBParaSite" id="TCNE_0000027301-mRNA-1">
    <property type="protein sequence ID" value="TCNE_0000027301-mRNA-1"/>
    <property type="gene ID" value="TCNE_0000027301"/>
</dbReference>
<protein>
    <submittedName>
        <fullName evidence="3">t-SNARE coiled-coil homology domain-containing protein</fullName>
    </submittedName>
</protein>
<evidence type="ECO:0000313" key="2">
    <source>
        <dbReference type="Proteomes" id="UP000050794"/>
    </source>
</evidence>
<dbReference type="Proteomes" id="UP000050794">
    <property type="component" value="Unassembled WGS sequence"/>
</dbReference>
<organism evidence="2 3">
    <name type="scientific">Toxocara canis</name>
    <name type="common">Canine roundworm</name>
    <dbReference type="NCBI Taxonomy" id="6265"/>
    <lineage>
        <taxon>Eukaryota</taxon>
        <taxon>Metazoa</taxon>
        <taxon>Ecdysozoa</taxon>
        <taxon>Nematoda</taxon>
        <taxon>Chromadorea</taxon>
        <taxon>Rhabditida</taxon>
        <taxon>Spirurina</taxon>
        <taxon>Ascaridomorpha</taxon>
        <taxon>Ascaridoidea</taxon>
        <taxon>Toxocaridae</taxon>
        <taxon>Toxocara</taxon>
    </lineage>
</organism>
<evidence type="ECO:0000313" key="3">
    <source>
        <dbReference type="WBParaSite" id="TCNE_0000027301-mRNA-1"/>
    </source>
</evidence>
<reference evidence="3" key="1">
    <citation type="submission" date="2016-06" db="UniProtKB">
        <authorList>
            <consortium name="WormBaseParasite"/>
        </authorList>
    </citation>
    <scope>IDENTIFICATION</scope>
</reference>
<accession>A0A183TVK4</accession>
<dbReference type="AlphaFoldDB" id="A0A183TVK4"/>
<proteinExistence type="predicted"/>